<dbReference type="PROSITE" id="PS51257">
    <property type="entry name" value="PROKAR_LIPOPROTEIN"/>
    <property type="match status" value="1"/>
</dbReference>
<proteinExistence type="predicted"/>
<reference evidence="2 3" key="1">
    <citation type="submission" date="2019-11" db="EMBL/GenBank/DDBJ databases">
        <title>Complete genome sequence of Spiroplasma tabanidicola TAUS-1 (DSM 22603).</title>
        <authorList>
            <person name="Huang C.-T."/>
            <person name="Lin Y.-C."/>
            <person name="Kuo C.-H."/>
        </authorList>
    </citation>
    <scope>NUCLEOTIDE SEQUENCE [LARGE SCALE GENOMIC DNA]</scope>
    <source>
        <strain evidence="2 3">TAUS-1</strain>
    </source>
</reference>
<dbReference type="EMBL" id="CP046276">
    <property type="protein sequence ID" value="QGS51394.1"/>
    <property type="molecule type" value="Genomic_DNA"/>
</dbReference>
<name>A0A6I6CBP5_9MOLU</name>
<keyword evidence="1" id="KW-0732">Signal</keyword>
<dbReference type="KEGG" id="stab:STABA_v1c00270"/>
<evidence type="ECO:0000313" key="3">
    <source>
        <dbReference type="Proteomes" id="UP000424468"/>
    </source>
</evidence>
<evidence type="ECO:0008006" key="4">
    <source>
        <dbReference type="Google" id="ProtNLM"/>
    </source>
</evidence>
<feature type="chain" id="PRO_5026281760" description="Lipoprotein-associated type-17 domain-containing protein" evidence="1">
    <location>
        <begin position="22"/>
        <end position="413"/>
    </location>
</feature>
<sequence length="413" mass="46436">MKKLLSLVSAFSLGAISSVSATSAGCQIPTKAIKITVDGKEKSEDNEDVLEVKNYDNSVGQNKVVGVTNLLLEAITFTDEKYQDSKTLKKQKDFLGDQGQSLSLMNYIKKNSDSTDSVFKDFKNSYEASRNTNFIAVNFERSDAAKKGQNSLFSLKDDARVFVVKKTKENKEVTKSEIVDSFDLADGLDGHTSFKSDAEHIIKTGASLNETFAALAQGSDAQNRIFENYDSANTYDQEIVTRARKLDSTLEDEKTNKPLKLLGEFEVPKQVDNKVVEPIDGNAPKAGKTDDKFRLYNSDDGKIIQASSTLIHTESKSFAKISLDFDDPGNNSIEERKFRIDYNNLDKVILQWSLKTVDITAVTSTNNPDGIEHSIYWYEPYQYIFKNTTENEKQDMFNIYDKNFTPNITIFRK</sequence>
<dbReference type="OrthoDB" id="388174at2"/>
<evidence type="ECO:0000256" key="1">
    <source>
        <dbReference type="SAM" id="SignalP"/>
    </source>
</evidence>
<gene>
    <name evidence="2" type="ORF">STABA_v1c00270</name>
</gene>
<accession>A0A6I6CBP5</accession>
<dbReference type="Proteomes" id="UP000424468">
    <property type="component" value="Chromosome"/>
</dbReference>
<organism evidence="2 3">
    <name type="scientific">Spiroplasma tabanidicola</name>
    <dbReference type="NCBI Taxonomy" id="324079"/>
    <lineage>
        <taxon>Bacteria</taxon>
        <taxon>Bacillati</taxon>
        <taxon>Mycoplasmatota</taxon>
        <taxon>Mollicutes</taxon>
        <taxon>Entomoplasmatales</taxon>
        <taxon>Spiroplasmataceae</taxon>
        <taxon>Spiroplasma</taxon>
    </lineage>
</organism>
<evidence type="ECO:0000313" key="2">
    <source>
        <dbReference type="EMBL" id="QGS51394.1"/>
    </source>
</evidence>
<protein>
    <recommendedName>
        <fullName evidence="4">Lipoprotein-associated type-17 domain-containing protein</fullName>
    </recommendedName>
</protein>
<feature type="signal peptide" evidence="1">
    <location>
        <begin position="1"/>
        <end position="21"/>
    </location>
</feature>
<dbReference type="RefSeq" id="WP_156005282.1">
    <property type="nucleotide sequence ID" value="NZ_CP046276.1"/>
</dbReference>
<dbReference type="AlphaFoldDB" id="A0A6I6CBP5"/>
<keyword evidence="3" id="KW-1185">Reference proteome</keyword>